<name>A0A1H9YQM3_9BACT</name>
<dbReference type="SUPFAM" id="SSF49464">
    <property type="entry name" value="Carboxypeptidase regulatory domain-like"/>
    <property type="match status" value="1"/>
</dbReference>
<evidence type="ECO:0000313" key="1">
    <source>
        <dbReference type="EMBL" id="SES71386.1"/>
    </source>
</evidence>
<dbReference type="Proteomes" id="UP000198697">
    <property type="component" value="Unassembled WGS sequence"/>
</dbReference>
<protein>
    <submittedName>
        <fullName evidence="1">CarboxypepD_reg-like domain-containing protein</fullName>
    </submittedName>
</protein>
<dbReference type="InterPro" id="IPR008969">
    <property type="entry name" value="CarboxyPept-like_regulatory"/>
</dbReference>
<keyword evidence="2" id="KW-1185">Reference proteome</keyword>
<reference evidence="2" key="1">
    <citation type="submission" date="2016-10" db="EMBL/GenBank/DDBJ databases">
        <authorList>
            <person name="Varghese N."/>
            <person name="Submissions S."/>
        </authorList>
    </citation>
    <scope>NUCLEOTIDE SEQUENCE [LARGE SCALE GENOMIC DNA]</scope>
    <source>
        <strain evidence="2">DSM 15310</strain>
    </source>
</reference>
<organism evidence="1 2">
    <name type="scientific">Hymenobacter actinosclerus</name>
    <dbReference type="NCBI Taxonomy" id="82805"/>
    <lineage>
        <taxon>Bacteria</taxon>
        <taxon>Pseudomonadati</taxon>
        <taxon>Bacteroidota</taxon>
        <taxon>Cytophagia</taxon>
        <taxon>Cytophagales</taxon>
        <taxon>Hymenobacteraceae</taxon>
        <taxon>Hymenobacter</taxon>
    </lineage>
</organism>
<gene>
    <name evidence="1" type="ORF">SAMN04487998_0049</name>
</gene>
<dbReference type="AlphaFoldDB" id="A0A1H9YQM3"/>
<dbReference type="OrthoDB" id="7432683at2"/>
<dbReference type="STRING" id="82805.SAMN04487998_0049"/>
<evidence type="ECO:0000313" key="2">
    <source>
        <dbReference type="Proteomes" id="UP000198697"/>
    </source>
</evidence>
<dbReference type="Gene3D" id="2.60.40.1120">
    <property type="entry name" value="Carboxypeptidase-like, regulatory domain"/>
    <property type="match status" value="1"/>
</dbReference>
<dbReference type="Pfam" id="PF13715">
    <property type="entry name" value="CarbopepD_reg_2"/>
    <property type="match status" value="1"/>
</dbReference>
<dbReference type="EMBL" id="FOHS01000001">
    <property type="protein sequence ID" value="SES71386.1"/>
    <property type="molecule type" value="Genomic_DNA"/>
</dbReference>
<accession>A0A1H9YQM3</accession>
<proteinExistence type="predicted"/>
<dbReference type="RefSeq" id="WP_092767141.1">
    <property type="nucleotide sequence ID" value="NZ_FOHS01000001.1"/>
</dbReference>
<sequence>MSRSLTVSVPQPCHENWAAMTPATQGRHCAACAKTVVDFSRMTDAEVVAHLSQASSKTCGRFRPEQLRRPLQVAPQASAANRWVAATLAVLGVGTGLPALAQLPRPQTLTQQTLTMGIVAARPQPELPFRVVQGRVADADGQGLPGVTVLVEGTRHGTSTRADGTYELNMPAESNNARLVFSSIGFETVVEPISQTGNVVLSASCDRLTGEVVVTRSSRWYTPRGLWQRLTRPFRW</sequence>